<dbReference type="KEGG" id="nhe:NECHADRAFT_52413"/>
<name>C7ZK24_FUSV7</name>
<evidence type="ECO:0000313" key="2">
    <source>
        <dbReference type="EMBL" id="EEU35562.1"/>
    </source>
</evidence>
<dbReference type="OrthoDB" id="5243686at2759"/>
<feature type="region of interest" description="Disordered" evidence="1">
    <location>
        <begin position="1"/>
        <end position="20"/>
    </location>
</feature>
<evidence type="ECO:0000256" key="1">
    <source>
        <dbReference type="SAM" id="MobiDB-lite"/>
    </source>
</evidence>
<dbReference type="GeneID" id="9675990"/>
<dbReference type="HOGENOM" id="CLU_070128_0_0_1"/>
<reference evidence="2 3" key="1">
    <citation type="journal article" date="2009" name="PLoS Genet.">
        <title>The genome of Nectria haematococca: contribution of supernumerary chromosomes to gene expansion.</title>
        <authorList>
            <person name="Coleman J.J."/>
            <person name="Rounsley S.D."/>
            <person name="Rodriguez-Carres M."/>
            <person name="Kuo A."/>
            <person name="Wasmann C.C."/>
            <person name="Grimwood J."/>
            <person name="Schmutz J."/>
            <person name="Taga M."/>
            <person name="White G.J."/>
            <person name="Zhou S."/>
            <person name="Schwartz D.C."/>
            <person name="Freitag M."/>
            <person name="Ma L.J."/>
            <person name="Danchin E.G."/>
            <person name="Henrissat B."/>
            <person name="Coutinho P.M."/>
            <person name="Nelson D.R."/>
            <person name="Straney D."/>
            <person name="Napoli C.A."/>
            <person name="Barker B.M."/>
            <person name="Gribskov M."/>
            <person name="Rep M."/>
            <person name="Kroken S."/>
            <person name="Molnar I."/>
            <person name="Rensing C."/>
            <person name="Kennell J.C."/>
            <person name="Zamora J."/>
            <person name="Farman M.L."/>
            <person name="Selker E.U."/>
            <person name="Salamov A."/>
            <person name="Shapiro H."/>
            <person name="Pangilinan J."/>
            <person name="Lindquist E."/>
            <person name="Lamers C."/>
            <person name="Grigoriev I.V."/>
            <person name="Geiser D.M."/>
            <person name="Covert S.F."/>
            <person name="Temporini E."/>
            <person name="Vanetten H.D."/>
        </authorList>
    </citation>
    <scope>NUCLEOTIDE SEQUENCE [LARGE SCALE GENOMIC DNA]</scope>
    <source>
        <strain evidence="3">ATCC MYA-4622 / CBS 123669 / FGSC 9596 / NRRL 45880 / 77-13-4</strain>
    </source>
</reference>
<dbReference type="AlphaFoldDB" id="C7ZK24"/>
<sequence>MFLSKNLAQDDSKEPSGVPGEETIPLSFLFIVNKLIIFDPEWDEYHNSIPPHAPHKYMGEISSKVMRYSNGQVSEAVGYHWYRDSSHAMGHLFCLDSSGNYIPDNSTDSYHMAQQYETFAVFACNPLLPLMVTDRDPLVRETRNWQLLRIFHSPRARGLSQVVTLESAMGYGGAPVRYVAGKSPSWMPALIPETYQSPNLRAPPSRGLGGELGIVLGLMALTADKSTTSNDAVNEMFIERQQWHHNKWRGPKAPRGCK</sequence>
<evidence type="ECO:0000313" key="3">
    <source>
        <dbReference type="Proteomes" id="UP000005206"/>
    </source>
</evidence>
<keyword evidence="3" id="KW-1185">Reference proteome</keyword>
<dbReference type="InParanoid" id="C7ZK24"/>
<accession>C7ZK24</accession>
<dbReference type="eggNOG" id="ENOG502T6F8">
    <property type="taxonomic scope" value="Eukaryota"/>
</dbReference>
<dbReference type="RefSeq" id="XP_003041275.1">
    <property type="nucleotide sequence ID" value="XM_003041229.1"/>
</dbReference>
<dbReference type="VEuPathDB" id="FungiDB:NECHADRAFT_52413"/>
<dbReference type="Proteomes" id="UP000005206">
    <property type="component" value="Chromosome 11"/>
</dbReference>
<proteinExistence type="predicted"/>
<gene>
    <name evidence="2" type="ORF">NECHADRAFT_52413</name>
</gene>
<dbReference type="EMBL" id="GG698937">
    <property type="protein sequence ID" value="EEU35562.1"/>
    <property type="molecule type" value="Genomic_DNA"/>
</dbReference>
<protein>
    <submittedName>
        <fullName evidence="2">Uncharacterized protein</fullName>
    </submittedName>
</protein>
<dbReference type="OMA" id="DSARCWH"/>
<dbReference type="STRING" id="660122.C7ZK24"/>
<organism evidence="2 3">
    <name type="scientific">Fusarium vanettenii (strain ATCC MYA-4622 / CBS 123669 / FGSC 9596 / NRRL 45880 / 77-13-4)</name>
    <name type="common">Fusarium solani subsp. pisi</name>
    <dbReference type="NCBI Taxonomy" id="660122"/>
    <lineage>
        <taxon>Eukaryota</taxon>
        <taxon>Fungi</taxon>
        <taxon>Dikarya</taxon>
        <taxon>Ascomycota</taxon>
        <taxon>Pezizomycotina</taxon>
        <taxon>Sordariomycetes</taxon>
        <taxon>Hypocreomycetidae</taxon>
        <taxon>Hypocreales</taxon>
        <taxon>Nectriaceae</taxon>
        <taxon>Fusarium</taxon>
        <taxon>Fusarium solani species complex</taxon>
        <taxon>Fusarium vanettenii</taxon>
    </lineage>
</organism>